<dbReference type="InterPro" id="IPR016084">
    <property type="entry name" value="Haem_Oase-like_multi-hlx"/>
</dbReference>
<dbReference type="EMBL" id="JBFCZG010000003">
    <property type="protein sequence ID" value="KAL3425177.1"/>
    <property type="molecule type" value="Genomic_DNA"/>
</dbReference>
<proteinExistence type="predicted"/>
<dbReference type="SMART" id="SM01236">
    <property type="entry name" value="Haem_oxygenase_2"/>
    <property type="match status" value="1"/>
</dbReference>
<gene>
    <name evidence="1" type="ORF">PVAG01_04458</name>
</gene>
<dbReference type="Proteomes" id="UP001629113">
    <property type="component" value="Unassembled WGS sequence"/>
</dbReference>
<evidence type="ECO:0000313" key="2">
    <source>
        <dbReference type="Proteomes" id="UP001629113"/>
    </source>
</evidence>
<comment type="caution">
    <text evidence="1">The sequence shown here is derived from an EMBL/GenBank/DDBJ whole genome shotgun (WGS) entry which is preliminary data.</text>
</comment>
<sequence>MIYLTAFALPFILLVLGIFQKLKLRHVHRNAGLLPNRFGGRNEQEKVSSPKDSGVFRGSKSQLCELDALKRMYHQLQNLEEFPEVVPEARRLLDSLIQDTGREGKEDPEGSVSNIDQFSREKLQDFMAARDQTVTQKWKEYITRRQNGGPRELFADLPEAEWWLRQIAPVKLIDGAWLGHIYRVTLPFGLLGVIRSAWQVLSEELGDGDLRKNHAYIYSELLRSFDCNLPPSYDTEFIGERQKLDEISVWKAAVAQLLICLFPHDLLPEILGFNLHFEAISLETLLATKELKEVGLDPYYFILHVSIDNSDCGHTAIAFEAVCRYVEYVRSVEGEHAAHEAWRRVQSGYLLSSALPPTTICPSQRDKKRIPSFKSVTAEQEMIRIFKAKARAGHGLHASSLCKIGRRKLVEWLDPVALESEQWQADLLHDLSNSKYWISRGDSDNSRFIQELVWGGRMFGCFTTVECEVVKNWIDSLHLPQEANTGLFVNAGEGGSDILTKYPVFQEAYTSTTQWNIEHMVPRLITFDTLEPLPINSEPIPELFIPLWMSHTCLLQNFVSVPSRTTNPSTCAIVKILRAQAGFGVEQSCVAGLDEVKRLGSSPRTLGIVGFGLILMNQWKLGAAYSLGDVFRIWPSNFAVDMLHLSMHHIKNRDLLIGMATAFFQLHDIMSRSEIFSTKDQILLRDISRREADGLRICWNDLYNYNDETTYNKCCYGYSVARTEILRCFSRAEGHDTKAMSL</sequence>
<organism evidence="1 2">
    <name type="scientific">Phlyctema vagabunda</name>
    <dbReference type="NCBI Taxonomy" id="108571"/>
    <lineage>
        <taxon>Eukaryota</taxon>
        <taxon>Fungi</taxon>
        <taxon>Dikarya</taxon>
        <taxon>Ascomycota</taxon>
        <taxon>Pezizomycotina</taxon>
        <taxon>Leotiomycetes</taxon>
        <taxon>Helotiales</taxon>
        <taxon>Dermateaceae</taxon>
        <taxon>Phlyctema</taxon>
    </lineage>
</organism>
<dbReference type="Gene3D" id="1.20.910.10">
    <property type="entry name" value="Heme oxygenase-like"/>
    <property type="match status" value="1"/>
</dbReference>
<name>A0ABR4PPB8_9HELO</name>
<dbReference type="Pfam" id="PF14518">
    <property type="entry name" value="Haem_oxygenas_2"/>
    <property type="match status" value="1"/>
</dbReference>
<evidence type="ECO:0000313" key="1">
    <source>
        <dbReference type="EMBL" id="KAL3425177.1"/>
    </source>
</evidence>
<reference evidence="1 2" key="1">
    <citation type="submission" date="2024-06" db="EMBL/GenBank/DDBJ databases">
        <title>Complete genome of Phlyctema vagabunda strain 19-DSS-EL-015.</title>
        <authorList>
            <person name="Fiorenzani C."/>
        </authorList>
    </citation>
    <scope>NUCLEOTIDE SEQUENCE [LARGE SCALE GENOMIC DNA]</scope>
    <source>
        <strain evidence="1 2">19-DSS-EL-015</strain>
    </source>
</reference>
<accession>A0ABR4PPB8</accession>
<protein>
    <submittedName>
        <fullName evidence="1">Uncharacterized protein</fullName>
    </submittedName>
</protein>
<keyword evidence="2" id="KW-1185">Reference proteome</keyword>